<keyword evidence="5" id="KW-0472">Membrane</keyword>
<dbReference type="GO" id="GO:0008270">
    <property type="term" value="F:zinc ion binding"/>
    <property type="evidence" value="ECO:0007669"/>
    <property type="project" value="UniProtKB-KW"/>
</dbReference>
<protein>
    <recommendedName>
        <fullName evidence="6">RING-type domain-containing protein</fullName>
    </recommendedName>
</protein>
<evidence type="ECO:0000256" key="4">
    <source>
        <dbReference type="PROSITE-ProRule" id="PRU00175"/>
    </source>
</evidence>
<organism evidence="7 8">
    <name type="scientific">Phialophora macrospora</name>
    <dbReference type="NCBI Taxonomy" id="1851006"/>
    <lineage>
        <taxon>Eukaryota</taxon>
        <taxon>Fungi</taxon>
        <taxon>Dikarya</taxon>
        <taxon>Ascomycota</taxon>
        <taxon>Pezizomycotina</taxon>
        <taxon>Eurotiomycetes</taxon>
        <taxon>Chaetothyriomycetidae</taxon>
        <taxon>Chaetothyriales</taxon>
        <taxon>Herpotrichiellaceae</taxon>
        <taxon>Phialophora</taxon>
    </lineage>
</organism>
<keyword evidence="5" id="KW-0812">Transmembrane</keyword>
<dbReference type="PANTHER" id="PTHR14155:SF627">
    <property type="entry name" value="OS06G0192800 PROTEIN"/>
    <property type="match status" value="1"/>
</dbReference>
<dbReference type="Gene3D" id="3.30.40.10">
    <property type="entry name" value="Zinc/RING finger domain, C3HC4 (zinc finger)"/>
    <property type="match status" value="1"/>
</dbReference>
<dbReference type="AlphaFoldDB" id="A0A0D2FBL4"/>
<name>A0A0D2FBL4_9EURO</name>
<dbReference type="HOGENOM" id="CLU_1142501_0_0_1"/>
<dbReference type="Pfam" id="PF13639">
    <property type="entry name" value="zf-RING_2"/>
    <property type="match status" value="1"/>
</dbReference>
<evidence type="ECO:0000256" key="5">
    <source>
        <dbReference type="SAM" id="Phobius"/>
    </source>
</evidence>
<evidence type="ECO:0000313" key="7">
    <source>
        <dbReference type="EMBL" id="KIW64270.1"/>
    </source>
</evidence>
<dbReference type="CDD" id="cd16454">
    <property type="entry name" value="RING-H2_PA-TM-RING"/>
    <property type="match status" value="1"/>
</dbReference>
<evidence type="ECO:0000259" key="6">
    <source>
        <dbReference type="PROSITE" id="PS50089"/>
    </source>
</evidence>
<dbReference type="Proteomes" id="UP000054266">
    <property type="component" value="Unassembled WGS sequence"/>
</dbReference>
<proteinExistence type="predicted"/>
<dbReference type="SMART" id="SM00184">
    <property type="entry name" value="RING"/>
    <property type="match status" value="1"/>
</dbReference>
<dbReference type="SUPFAM" id="SSF57850">
    <property type="entry name" value="RING/U-box"/>
    <property type="match status" value="1"/>
</dbReference>
<keyword evidence="3" id="KW-0862">Zinc</keyword>
<evidence type="ECO:0000256" key="2">
    <source>
        <dbReference type="ARBA" id="ARBA00022771"/>
    </source>
</evidence>
<evidence type="ECO:0000313" key="8">
    <source>
        <dbReference type="Proteomes" id="UP000054266"/>
    </source>
</evidence>
<dbReference type="EMBL" id="KN846961">
    <property type="protein sequence ID" value="KIW64270.1"/>
    <property type="molecule type" value="Genomic_DNA"/>
</dbReference>
<sequence>MATGPPPPASSTNTGKNRTLITITALVGIVVVVVLLALYSKHHGPRQRLEDLHLENELRRSAYRQRRKEQQHGGITPTLLQFIPAVKYSGSSTGERQTKSLDLEKRHAEGAIQTRSLVQGQLNIKALQVETSEEQNQLNIKAIQVETREEQMALERDDRGGTCERLQSGFEEQECPICTQPFVPDEDVRVLPCRHIHHKSCIDPWLLGFSGTCPVCRVHMDTFQLSSAEKLDLPQKPPPVVVTGANFEHRYRPRADP</sequence>
<dbReference type="PANTHER" id="PTHR14155">
    <property type="entry name" value="RING FINGER DOMAIN-CONTAINING"/>
    <property type="match status" value="1"/>
</dbReference>
<accession>A0A0D2FBL4</accession>
<keyword evidence="8" id="KW-1185">Reference proteome</keyword>
<feature type="transmembrane region" description="Helical" evidence="5">
    <location>
        <begin position="20"/>
        <end position="39"/>
    </location>
</feature>
<reference evidence="7 8" key="1">
    <citation type="submission" date="2015-01" db="EMBL/GenBank/DDBJ databases">
        <title>The Genome Sequence of Capronia semiimmersa CBS27337.</title>
        <authorList>
            <consortium name="The Broad Institute Genomics Platform"/>
            <person name="Cuomo C."/>
            <person name="de Hoog S."/>
            <person name="Gorbushina A."/>
            <person name="Stielow B."/>
            <person name="Teixiera M."/>
            <person name="Abouelleil A."/>
            <person name="Chapman S.B."/>
            <person name="Priest M."/>
            <person name="Young S.K."/>
            <person name="Wortman J."/>
            <person name="Nusbaum C."/>
            <person name="Birren B."/>
        </authorList>
    </citation>
    <scope>NUCLEOTIDE SEQUENCE [LARGE SCALE GENOMIC DNA]</scope>
    <source>
        <strain evidence="7 8">CBS 27337</strain>
    </source>
</reference>
<gene>
    <name evidence="7" type="ORF">PV04_09217</name>
</gene>
<keyword evidence="2 4" id="KW-0863">Zinc-finger</keyword>
<feature type="domain" description="RING-type" evidence="6">
    <location>
        <begin position="175"/>
        <end position="217"/>
    </location>
</feature>
<dbReference type="InterPro" id="IPR013083">
    <property type="entry name" value="Znf_RING/FYVE/PHD"/>
</dbReference>
<keyword evidence="5" id="KW-1133">Transmembrane helix</keyword>
<evidence type="ECO:0000256" key="3">
    <source>
        <dbReference type="ARBA" id="ARBA00022833"/>
    </source>
</evidence>
<dbReference type="InterPro" id="IPR001841">
    <property type="entry name" value="Znf_RING"/>
</dbReference>
<keyword evidence="1" id="KW-0479">Metal-binding</keyword>
<dbReference type="STRING" id="5601.A0A0D2FBL4"/>
<evidence type="ECO:0000256" key="1">
    <source>
        <dbReference type="ARBA" id="ARBA00022723"/>
    </source>
</evidence>
<dbReference type="PROSITE" id="PS50089">
    <property type="entry name" value="ZF_RING_2"/>
    <property type="match status" value="1"/>
</dbReference>
<dbReference type="InterPro" id="IPR053238">
    <property type="entry name" value="RING-H2_zinc_finger"/>
</dbReference>